<dbReference type="EMBL" id="CP000584">
    <property type="protein sequence ID" value="ABO95652.1"/>
    <property type="molecule type" value="Genomic_DNA"/>
</dbReference>
<dbReference type="HOGENOM" id="CLU_030988_10_1_1"/>
<evidence type="ECO:0000256" key="5">
    <source>
        <dbReference type="ARBA" id="ARBA00022840"/>
    </source>
</evidence>
<dbReference type="FunFam" id="3.10.110.10:FF:000025">
    <property type="entry name" value="ubiquitin-conjugating enzyme E2 7"/>
    <property type="match status" value="1"/>
</dbReference>
<evidence type="ECO:0000256" key="4">
    <source>
        <dbReference type="ARBA" id="ARBA00022786"/>
    </source>
</evidence>
<keyword evidence="10" id="KW-1185">Reference proteome</keyword>
<evidence type="ECO:0000256" key="7">
    <source>
        <dbReference type="RuleBase" id="RU362109"/>
    </source>
</evidence>
<dbReference type="KEGG" id="olu:OSTLU_15194"/>
<dbReference type="CDD" id="cd23795">
    <property type="entry name" value="UBCc_UBE2G1"/>
    <property type="match status" value="1"/>
</dbReference>
<feature type="domain" description="UBC core" evidence="8">
    <location>
        <begin position="4"/>
        <end position="164"/>
    </location>
</feature>
<dbReference type="AlphaFoldDB" id="A4RWN0"/>
<dbReference type="GO" id="GO:0061631">
    <property type="term" value="F:ubiquitin conjugating enzyme activity"/>
    <property type="evidence" value="ECO:0007669"/>
    <property type="project" value="UniProtKB-EC"/>
</dbReference>
<dbReference type="GeneID" id="5001548"/>
<dbReference type="OMA" id="MFEWEVM"/>
<dbReference type="SUPFAM" id="SSF54495">
    <property type="entry name" value="UBC-like"/>
    <property type="match status" value="1"/>
</dbReference>
<evidence type="ECO:0000259" key="8">
    <source>
        <dbReference type="PROSITE" id="PS50127"/>
    </source>
</evidence>
<dbReference type="Gene3D" id="3.10.110.10">
    <property type="entry name" value="Ubiquitin Conjugating Enzyme"/>
    <property type="match status" value="1"/>
</dbReference>
<dbReference type="PANTHER" id="PTHR24067">
    <property type="entry name" value="UBIQUITIN-CONJUGATING ENZYME E2"/>
    <property type="match status" value="1"/>
</dbReference>
<dbReference type="eggNOG" id="KOG0425">
    <property type="taxonomic scope" value="Eukaryota"/>
</dbReference>
<dbReference type="PROSITE" id="PS50127">
    <property type="entry name" value="UBC_2"/>
    <property type="match status" value="1"/>
</dbReference>
<dbReference type="Gramene" id="ABO95652">
    <property type="protein sequence ID" value="ABO95652"/>
    <property type="gene ID" value="OSTLU_15194"/>
</dbReference>
<gene>
    <name evidence="9" type="ORF">OSTLU_15194</name>
</gene>
<evidence type="ECO:0000256" key="2">
    <source>
        <dbReference type="ARBA" id="ARBA00022679"/>
    </source>
</evidence>
<dbReference type="RefSeq" id="XP_001417359.1">
    <property type="nucleotide sequence ID" value="XM_001417322.1"/>
</dbReference>
<evidence type="ECO:0000256" key="6">
    <source>
        <dbReference type="PROSITE-ProRule" id="PRU10133"/>
    </source>
</evidence>
<name>A4RWN0_OSTLU</name>
<dbReference type="Proteomes" id="UP000001568">
    <property type="component" value="Chromosome 4"/>
</dbReference>
<evidence type="ECO:0000313" key="10">
    <source>
        <dbReference type="Proteomes" id="UP000001568"/>
    </source>
</evidence>
<dbReference type="InterPro" id="IPR016135">
    <property type="entry name" value="UBQ-conjugating_enzyme/RWD"/>
</dbReference>
<organism evidence="9 10">
    <name type="scientific">Ostreococcus lucimarinus (strain CCE9901)</name>
    <dbReference type="NCBI Taxonomy" id="436017"/>
    <lineage>
        <taxon>Eukaryota</taxon>
        <taxon>Viridiplantae</taxon>
        <taxon>Chlorophyta</taxon>
        <taxon>Mamiellophyceae</taxon>
        <taxon>Mamiellales</taxon>
        <taxon>Bathycoccaceae</taxon>
        <taxon>Ostreococcus</taxon>
    </lineage>
</organism>
<dbReference type="PROSITE" id="PS00183">
    <property type="entry name" value="UBC_1"/>
    <property type="match status" value="1"/>
</dbReference>
<dbReference type="OrthoDB" id="19692at2759"/>
<dbReference type="InterPro" id="IPR000608">
    <property type="entry name" value="UBC"/>
</dbReference>
<proteinExistence type="inferred from homology"/>
<keyword evidence="3 7" id="KW-0547">Nucleotide-binding</keyword>
<comment type="similarity">
    <text evidence="7">Belongs to the ubiquitin-conjugating enzyme family.</text>
</comment>
<sequence>MSDQAVLLLRKQLKELSRNPIEGFSAGLVDDCNVFEWQVTVMGPPETLYEGGFFTCNMSFPKDYPNKPPTVKFVSEMWHPNVYADGRVCISILHSPGNDPNGYEDASERWSPVQTVETIMLSVISMLSDPNDESPANVDAAKEWRDDYPAFKKRVARCVRRSQEE</sequence>
<evidence type="ECO:0000313" key="9">
    <source>
        <dbReference type="EMBL" id="ABO95652.1"/>
    </source>
</evidence>
<evidence type="ECO:0000256" key="1">
    <source>
        <dbReference type="ARBA" id="ARBA00012486"/>
    </source>
</evidence>
<keyword evidence="5 7" id="KW-0067">ATP-binding</keyword>
<dbReference type="Pfam" id="PF00179">
    <property type="entry name" value="UQ_con"/>
    <property type="match status" value="1"/>
</dbReference>
<keyword evidence="4 7" id="KW-0833">Ubl conjugation pathway</keyword>
<keyword evidence="2" id="KW-0808">Transferase</keyword>
<dbReference type="EC" id="2.3.2.23" evidence="1"/>
<dbReference type="InterPro" id="IPR023313">
    <property type="entry name" value="UBQ-conjugating_AS"/>
</dbReference>
<accession>A4RWN0</accession>
<dbReference type="STRING" id="436017.A4RWN0"/>
<protein>
    <recommendedName>
        <fullName evidence="1">E2 ubiquitin-conjugating enzyme</fullName>
        <ecNumber evidence="1">2.3.2.23</ecNumber>
    </recommendedName>
</protein>
<evidence type="ECO:0000256" key="3">
    <source>
        <dbReference type="ARBA" id="ARBA00022741"/>
    </source>
</evidence>
<dbReference type="InterPro" id="IPR050113">
    <property type="entry name" value="Ub_conjugating_enzyme"/>
</dbReference>
<dbReference type="GO" id="GO:0005524">
    <property type="term" value="F:ATP binding"/>
    <property type="evidence" value="ECO:0007669"/>
    <property type="project" value="UniProtKB-UniRule"/>
</dbReference>
<reference evidence="9 10" key="1">
    <citation type="journal article" date="2007" name="Proc. Natl. Acad. Sci. U.S.A.">
        <title>The tiny eukaryote Ostreococcus provides genomic insights into the paradox of plankton speciation.</title>
        <authorList>
            <person name="Palenik B."/>
            <person name="Grimwood J."/>
            <person name="Aerts A."/>
            <person name="Rouze P."/>
            <person name="Salamov A."/>
            <person name="Putnam N."/>
            <person name="Dupont C."/>
            <person name="Jorgensen R."/>
            <person name="Derelle E."/>
            <person name="Rombauts S."/>
            <person name="Zhou K."/>
            <person name="Otillar R."/>
            <person name="Merchant S.S."/>
            <person name="Podell S."/>
            <person name="Gaasterland T."/>
            <person name="Napoli C."/>
            <person name="Gendler K."/>
            <person name="Manuell A."/>
            <person name="Tai V."/>
            <person name="Vallon O."/>
            <person name="Piganeau G."/>
            <person name="Jancek S."/>
            <person name="Heijde M."/>
            <person name="Jabbari K."/>
            <person name="Bowler C."/>
            <person name="Lohr M."/>
            <person name="Robbens S."/>
            <person name="Werner G."/>
            <person name="Dubchak I."/>
            <person name="Pazour G.J."/>
            <person name="Ren Q."/>
            <person name="Paulsen I."/>
            <person name="Delwiche C."/>
            <person name="Schmutz J."/>
            <person name="Rokhsar D."/>
            <person name="Van de Peer Y."/>
            <person name="Moreau H."/>
            <person name="Grigoriev I.V."/>
        </authorList>
    </citation>
    <scope>NUCLEOTIDE SEQUENCE [LARGE SCALE GENOMIC DNA]</scope>
    <source>
        <strain evidence="9 10">CCE9901</strain>
    </source>
</reference>
<feature type="active site" description="Glycyl thioester intermediate" evidence="6">
    <location>
        <position position="89"/>
    </location>
</feature>
<dbReference type="SMART" id="SM00212">
    <property type="entry name" value="UBCc"/>
    <property type="match status" value="1"/>
</dbReference>